<evidence type="ECO:0000313" key="7">
    <source>
        <dbReference type="EMBL" id="CCO47138.1"/>
    </source>
</evidence>
<evidence type="ECO:0000256" key="1">
    <source>
        <dbReference type="ARBA" id="ARBA00004651"/>
    </source>
</evidence>
<feature type="transmembrane region" description="Helical" evidence="6">
    <location>
        <begin position="6"/>
        <end position="23"/>
    </location>
</feature>
<organism evidence="7 8">
    <name type="scientific">Vibrio nigripulchritudo SOn1</name>
    <dbReference type="NCBI Taxonomy" id="1238450"/>
    <lineage>
        <taxon>Bacteria</taxon>
        <taxon>Pseudomonadati</taxon>
        <taxon>Pseudomonadota</taxon>
        <taxon>Gammaproteobacteria</taxon>
        <taxon>Vibrionales</taxon>
        <taxon>Vibrionaceae</taxon>
        <taxon>Vibrio</taxon>
    </lineage>
</organism>
<evidence type="ECO:0000313" key="8">
    <source>
        <dbReference type="Proteomes" id="UP000018211"/>
    </source>
</evidence>
<feature type="transmembrane region" description="Helical" evidence="6">
    <location>
        <begin position="35"/>
        <end position="56"/>
    </location>
</feature>
<dbReference type="Pfam" id="PF01810">
    <property type="entry name" value="LysE"/>
    <property type="match status" value="1"/>
</dbReference>
<keyword evidence="4 6" id="KW-1133">Transmembrane helix</keyword>
<evidence type="ECO:0000256" key="4">
    <source>
        <dbReference type="ARBA" id="ARBA00022989"/>
    </source>
</evidence>
<evidence type="ECO:0000256" key="2">
    <source>
        <dbReference type="ARBA" id="ARBA00022475"/>
    </source>
</evidence>
<feature type="transmembrane region" description="Helical" evidence="6">
    <location>
        <begin position="176"/>
        <end position="197"/>
    </location>
</feature>
<evidence type="ECO:0000256" key="6">
    <source>
        <dbReference type="SAM" id="Phobius"/>
    </source>
</evidence>
<sequence length="202" mass="21668">MLEIFAYAIGVMYTPGPVNLLALNAGLQNNTKQYIGFYAGVGVAMFILFASISWAGKALIPTAWLPIVAVIGCSYILYIAWKLYRSQVASLNVATHVLNFKDGFVMQLLNPKAPAAVLPVAAVQFPAIGIQGSEAMLWSGVLATLAFGAPTSYSMLGEVVGQKLRNPRVFSIFNKVLAWLLVGVAISLGYETAYLPLLNHAV</sequence>
<dbReference type="PANTHER" id="PTHR30086">
    <property type="entry name" value="ARGININE EXPORTER PROTEIN ARGO"/>
    <property type="match status" value="1"/>
</dbReference>
<feature type="transmembrane region" description="Helical" evidence="6">
    <location>
        <begin position="62"/>
        <end position="81"/>
    </location>
</feature>
<gene>
    <name evidence="7" type="ORF">VIBNISOn1_230037</name>
</gene>
<keyword evidence="3 6" id="KW-0812">Transmembrane</keyword>
<dbReference type="EMBL" id="CAOF01000113">
    <property type="protein sequence ID" value="CCO47138.1"/>
    <property type="molecule type" value="Genomic_DNA"/>
</dbReference>
<dbReference type="InterPro" id="IPR001123">
    <property type="entry name" value="LeuE-type"/>
</dbReference>
<keyword evidence="2" id="KW-1003">Cell membrane</keyword>
<dbReference type="PANTHER" id="PTHR30086:SF20">
    <property type="entry name" value="ARGININE EXPORTER PROTEIN ARGO-RELATED"/>
    <property type="match status" value="1"/>
</dbReference>
<dbReference type="Proteomes" id="UP000018211">
    <property type="component" value="Unassembled WGS sequence"/>
</dbReference>
<protein>
    <submittedName>
        <fullName evidence="7">Threonine/lysine efflux protein</fullName>
    </submittedName>
</protein>
<evidence type="ECO:0000256" key="5">
    <source>
        <dbReference type="ARBA" id="ARBA00023136"/>
    </source>
</evidence>
<reference evidence="7 8" key="1">
    <citation type="journal article" date="2013" name="ISME J.">
        <title>Comparative genomics of pathogenic lineages of Vibrio nigripulchritudo identifies virulence-associated traits.</title>
        <authorList>
            <person name="Goudenege D."/>
            <person name="Labreuche Y."/>
            <person name="Krin E."/>
            <person name="Ansquer D."/>
            <person name="Mangenot S."/>
            <person name="Calteau A."/>
            <person name="Medigue C."/>
            <person name="Mazel D."/>
            <person name="Polz M.F."/>
            <person name="Le Roux F."/>
        </authorList>
    </citation>
    <scope>NUCLEOTIDE SEQUENCE [LARGE SCALE GENOMIC DNA]</scope>
    <source>
        <strain evidence="7 8">SOn1</strain>
    </source>
</reference>
<dbReference type="RefSeq" id="WP_022612047.1">
    <property type="nucleotide sequence ID" value="NZ_LK391965.1"/>
</dbReference>
<name>A0AAV2VRR2_9VIBR</name>
<comment type="subcellular location">
    <subcellularLocation>
        <location evidence="1">Cell membrane</location>
        <topology evidence="1">Multi-pass membrane protein</topology>
    </subcellularLocation>
</comment>
<proteinExistence type="predicted"/>
<dbReference type="AlphaFoldDB" id="A0AAV2VRR2"/>
<dbReference type="GO" id="GO:0005886">
    <property type="term" value="C:plasma membrane"/>
    <property type="evidence" value="ECO:0007669"/>
    <property type="project" value="UniProtKB-SubCell"/>
</dbReference>
<accession>A0AAV2VRR2</accession>
<dbReference type="GO" id="GO:0015171">
    <property type="term" value="F:amino acid transmembrane transporter activity"/>
    <property type="evidence" value="ECO:0007669"/>
    <property type="project" value="TreeGrafter"/>
</dbReference>
<feature type="transmembrane region" description="Helical" evidence="6">
    <location>
        <begin position="135"/>
        <end position="156"/>
    </location>
</feature>
<evidence type="ECO:0000256" key="3">
    <source>
        <dbReference type="ARBA" id="ARBA00022692"/>
    </source>
</evidence>
<keyword evidence="5 6" id="KW-0472">Membrane</keyword>
<comment type="caution">
    <text evidence="7">The sequence shown here is derived from an EMBL/GenBank/DDBJ whole genome shotgun (WGS) entry which is preliminary data.</text>
</comment>